<dbReference type="Pfam" id="PF20146">
    <property type="entry name" value="NRF"/>
    <property type="match status" value="1"/>
</dbReference>
<dbReference type="InterPro" id="IPR006621">
    <property type="entry name" value="Nose-resist-to-fluoxetine_N"/>
</dbReference>
<feature type="transmembrane region" description="Helical" evidence="1">
    <location>
        <begin position="246"/>
        <end position="271"/>
    </location>
</feature>
<reference evidence="5" key="1">
    <citation type="submission" date="2025-08" db="UniProtKB">
        <authorList>
            <consortium name="RefSeq"/>
        </authorList>
    </citation>
    <scope>IDENTIFICATION</scope>
    <source>
        <tissue evidence="5">Whole Larva</tissue>
    </source>
</reference>
<feature type="transmembrane region" description="Helical" evidence="1">
    <location>
        <begin position="449"/>
        <end position="472"/>
    </location>
</feature>
<evidence type="ECO:0000256" key="1">
    <source>
        <dbReference type="SAM" id="Phobius"/>
    </source>
</evidence>
<feature type="transmembrane region" description="Helical" evidence="1">
    <location>
        <begin position="356"/>
        <end position="378"/>
    </location>
</feature>
<protein>
    <submittedName>
        <fullName evidence="5">Nose resistant to fluoxetine protein 6-like</fullName>
    </submittedName>
</protein>
<feature type="transmembrane region" description="Helical" evidence="1">
    <location>
        <begin position="492"/>
        <end position="515"/>
    </location>
</feature>
<feature type="domain" description="Nose resistant-to-fluoxetine protein N-terminal" evidence="3">
    <location>
        <begin position="25"/>
        <end position="131"/>
    </location>
</feature>
<feature type="transmembrane region" description="Helical" evidence="1">
    <location>
        <begin position="527"/>
        <end position="546"/>
    </location>
</feature>
<dbReference type="Pfam" id="PF01757">
    <property type="entry name" value="Acyl_transf_3"/>
    <property type="match status" value="1"/>
</dbReference>
<feature type="transmembrane region" description="Helical" evidence="1">
    <location>
        <begin position="292"/>
        <end position="313"/>
    </location>
</feature>
<feature type="transmembrane region" description="Helical" evidence="1">
    <location>
        <begin position="420"/>
        <end position="437"/>
    </location>
</feature>
<feature type="signal peptide" evidence="2">
    <location>
        <begin position="1"/>
        <end position="19"/>
    </location>
</feature>
<keyword evidence="1" id="KW-0812">Transmembrane</keyword>
<keyword evidence="1" id="KW-0472">Membrane</keyword>
<dbReference type="RefSeq" id="XP_017785861.1">
    <property type="nucleotide sequence ID" value="XM_017930372.1"/>
</dbReference>
<keyword evidence="1" id="KW-1133">Transmembrane helix</keyword>
<feature type="transmembrane region" description="Helical" evidence="1">
    <location>
        <begin position="385"/>
        <end position="408"/>
    </location>
</feature>
<dbReference type="PANTHER" id="PTHR11161:SF0">
    <property type="entry name" value="O-ACYLTRANSFERASE LIKE PROTEIN"/>
    <property type="match status" value="1"/>
</dbReference>
<name>A0ABM1NGB1_NICVS</name>
<keyword evidence="4" id="KW-1185">Reference proteome</keyword>
<evidence type="ECO:0000313" key="5">
    <source>
        <dbReference type="RefSeq" id="XP_017785861.1"/>
    </source>
</evidence>
<feature type="transmembrane region" description="Helical" evidence="1">
    <location>
        <begin position="558"/>
        <end position="579"/>
    </location>
</feature>
<organism evidence="4 5">
    <name type="scientific">Nicrophorus vespilloides</name>
    <name type="common">Boreal carrion beetle</name>
    <dbReference type="NCBI Taxonomy" id="110193"/>
    <lineage>
        <taxon>Eukaryota</taxon>
        <taxon>Metazoa</taxon>
        <taxon>Ecdysozoa</taxon>
        <taxon>Arthropoda</taxon>
        <taxon>Hexapoda</taxon>
        <taxon>Insecta</taxon>
        <taxon>Pterygota</taxon>
        <taxon>Neoptera</taxon>
        <taxon>Endopterygota</taxon>
        <taxon>Coleoptera</taxon>
        <taxon>Polyphaga</taxon>
        <taxon>Staphyliniformia</taxon>
        <taxon>Silphidae</taxon>
        <taxon>Nicrophorinae</taxon>
        <taxon>Nicrophorus</taxon>
    </lineage>
</organism>
<accession>A0ABM1NGB1</accession>
<dbReference type="InterPro" id="IPR002656">
    <property type="entry name" value="Acyl_transf_3_dom"/>
</dbReference>
<dbReference type="PANTHER" id="PTHR11161">
    <property type="entry name" value="O-ACYLTRANSFERASE"/>
    <property type="match status" value="1"/>
</dbReference>
<dbReference type="InterPro" id="IPR052728">
    <property type="entry name" value="O2_lipid_transport_reg"/>
</dbReference>
<dbReference type="Proteomes" id="UP000695000">
    <property type="component" value="Unplaced"/>
</dbReference>
<dbReference type="GeneID" id="108568999"/>
<evidence type="ECO:0000259" key="3">
    <source>
        <dbReference type="SMART" id="SM00703"/>
    </source>
</evidence>
<sequence length="603" mass="69701">MNVTALFDVLLQLSAICNTFDGIESEACRKQYKSLCTESPMTLMKMVDSGYRLPTGIMSGNILDFGNFDQCMSLHEEEPVHVYGKYCLSKVSYPPLTVLTALCIPDQCTIPDLNDVLNDTGVSLTSISCQDSGIKEEWTTGDWVMIGFFCFVALVIVASTIYDIVIYNFDRYPYHDSLIVFSMFTNFNKLTKITKNPEHMHCLDGIRAISMAWVIAGHRYASFGSPLVPIHNRVDAEEWLNSTQSFYIQGARVSVDTFFFLSAFLVSYLFFKGLKKNPLTIKKVPLFYLHRLLRIFPAMAVVYFVHLTIFKHFNSGPLWPEMFDFLQKSCVKHWWSFFLYVQNYVNFEDMCIIPTWYLSADMQMFLISPFILIPLGYLYEKKGKWFTYICLAVLVVFTIVVPLLANIYRDNIKFNEYETHARISVYMIGICFGFYLFDTDKKKLKIDTSTNVFIWALMLFLMTLIIVEYPSIYSVPIDIFNFDLFVSFTRPIWCFGLCWIIHSCITGSGGFVNWILSKPLWQILARLSYSMYLLHMTVQMISSGAIQNATHFSDYNTMYLWCGDFMFTVLASIFWVLAFESPMIGIEKLIFGKGKPKQRLENQ</sequence>
<gene>
    <name evidence="5" type="primary">LOC108568999</name>
</gene>
<proteinExistence type="predicted"/>
<keyword evidence="2" id="KW-0732">Signal</keyword>
<dbReference type="SMART" id="SM00703">
    <property type="entry name" value="NRF"/>
    <property type="match status" value="1"/>
</dbReference>
<feature type="chain" id="PRO_5046647346" evidence="2">
    <location>
        <begin position="20"/>
        <end position="603"/>
    </location>
</feature>
<evidence type="ECO:0000313" key="4">
    <source>
        <dbReference type="Proteomes" id="UP000695000"/>
    </source>
</evidence>
<evidence type="ECO:0000256" key="2">
    <source>
        <dbReference type="SAM" id="SignalP"/>
    </source>
</evidence>
<feature type="transmembrane region" description="Helical" evidence="1">
    <location>
        <begin position="143"/>
        <end position="167"/>
    </location>
</feature>